<evidence type="ECO:0000256" key="3">
    <source>
        <dbReference type="ARBA" id="ARBA00022540"/>
    </source>
</evidence>
<keyword evidence="13" id="KW-1185">Reference proteome</keyword>
<feature type="compositionally biased region" description="Basic and acidic residues" evidence="10">
    <location>
        <begin position="1"/>
        <end position="21"/>
    </location>
</feature>
<keyword evidence="5" id="KW-0677">Repeat</keyword>
<evidence type="ECO:0000313" key="12">
    <source>
        <dbReference type="EMBL" id="KAF3430309.1"/>
    </source>
</evidence>
<dbReference type="GO" id="GO:0005852">
    <property type="term" value="C:eukaryotic translation initiation factor 3 complex"/>
    <property type="evidence" value="ECO:0007669"/>
    <property type="project" value="UniProtKB-UniRule"/>
</dbReference>
<proteinExistence type="inferred from homology"/>
<comment type="function">
    <text evidence="9">RNA-binding component of the eukaryotic translation initiation factor 3 (eIF-3) complex, which is involved in protein synthesis of a specialized repertoire of mRNAs and, together with other initiation factors, stimulates binding of mRNA and methionyl-tRNAi to the 40S ribosome. The eIF-3 complex specifically targets and initiates translation of a subset of mRNAs involved in cell proliferation.</text>
</comment>
<feature type="compositionally biased region" description="Acidic residues" evidence="10">
    <location>
        <begin position="23"/>
        <end position="39"/>
    </location>
</feature>
<dbReference type="GO" id="GO:0033290">
    <property type="term" value="C:eukaryotic 48S preinitiation complex"/>
    <property type="evidence" value="ECO:0007669"/>
    <property type="project" value="UniProtKB-UniRule"/>
</dbReference>
<evidence type="ECO:0000256" key="1">
    <source>
        <dbReference type="ARBA" id="ARBA00004496"/>
    </source>
</evidence>
<sequence length="657" mass="75957">MAKKTLADKTPQNEDNVKNNDDIFNDDEEPNFSDPEGFIDDITDEELLGDILKQKPSETDGVESVIVVDGVPQVEPERLEKLQSVISKVLGKFGTIMNQYYPKNENGYTKGYIFLEYNNPLNALAAAQSVNNYKIDKQHTFKVNLFTDFKKFEEIADEWEPPKPQEFKAAADLHYYLLEPDAYDQFCVLCGNGASVTVQVWQNSAPEPTLLEERSRWTETYVKWSPLGTYLATFHKLGVALWGGPQFLQQARFSQKGVECIDFSPGERYLVTYTPRTDLGSDQKRLVIWDILTGQEKRAFFADGSSVWPIFRWSHDDKYLARMGEDVLSVYETPSFGLLDKKSIKIPGIRDFSWSPTDNVLAYWVPEDKDVPARVTLLEIPKEKQIPVDSVEIKEPIHAFAWEPVGSKFAIIHGEIPSVNVSFYEVRYGHQPALLRCHVHKHLFYSTEKLEKKACNHLFWSPSGQFIVLAGLTTMAGALEFIDTNDFTIMNSTDHYQTSDVEWDPTGRYVVTAVSSWKTSVDNGYWIWTFQGRILKRVNLNQFNQLLWRPRPPTLLTPEQIKEIKKNLKKYSAQFESKDRMRLTRASKELIEKRCAAMKAFEEYRSKRIQEWNNQKKRRLELRNAIDTDELDSDSKNVEEEVIEFFVKEETFIIDEK</sequence>
<dbReference type="GO" id="GO:0003723">
    <property type="term" value="F:RNA binding"/>
    <property type="evidence" value="ECO:0007669"/>
    <property type="project" value="UniProtKB-UniRule"/>
</dbReference>
<evidence type="ECO:0000256" key="9">
    <source>
        <dbReference type="HAMAP-Rule" id="MF_03001"/>
    </source>
</evidence>
<keyword evidence="6 9" id="KW-0694">RNA-binding</keyword>
<keyword evidence="7 9" id="KW-0648">Protein biosynthesis</keyword>
<dbReference type="InterPro" id="IPR015943">
    <property type="entry name" value="WD40/YVTN_repeat-like_dom_sf"/>
</dbReference>
<keyword evidence="2 9" id="KW-0963">Cytoplasm</keyword>
<dbReference type="PANTHER" id="PTHR14068:SF0">
    <property type="entry name" value="EUKARYOTIC TRANSLATION INITIATION FACTOR 3 SUBUNIT B"/>
    <property type="match status" value="1"/>
</dbReference>
<dbReference type="FunFam" id="3.30.70.330:FF:000607">
    <property type="entry name" value="Eukaryotic translation initiation factor 3 subunit B"/>
    <property type="match status" value="1"/>
</dbReference>
<evidence type="ECO:0000256" key="10">
    <source>
        <dbReference type="SAM" id="MobiDB-lite"/>
    </source>
</evidence>
<dbReference type="GO" id="GO:0001732">
    <property type="term" value="P:formation of cytoplasmic translation initiation complex"/>
    <property type="evidence" value="ECO:0007669"/>
    <property type="project" value="UniProtKB-UniRule"/>
</dbReference>
<evidence type="ECO:0000256" key="2">
    <source>
        <dbReference type="ARBA" id="ARBA00022490"/>
    </source>
</evidence>
<dbReference type="PANTHER" id="PTHR14068">
    <property type="entry name" value="EUKARYOTIC TRANSLATION INITIATION FACTOR 3 EIF3 -RELATED"/>
    <property type="match status" value="1"/>
</dbReference>
<dbReference type="GO" id="GO:0016282">
    <property type="term" value="C:eukaryotic 43S preinitiation complex"/>
    <property type="evidence" value="ECO:0007669"/>
    <property type="project" value="UniProtKB-UniRule"/>
</dbReference>
<comment type="subcellular location">
    <subcellularLocation>
        <location evidence="1 9">Cytoplasm</location>
    </subcellularLocation>
</comment>
<evidence type="ECO:0000313" key="13">
    <source>
        <dbReference type="Proteomes" id="UP000655588"/>
    </source>
</evidence>
<evidence type="ECO:0000256" key="5">
    <source>
        <dbReference type="ARBA" id="ARBA00022737"/>
    </source>
</evidence>
<dbReference type="InterPro" id="IPR000504">
    <property type="entry name" value="RRM_dom"/>
</dbReference>
<dbReference type="PROSITE" id="PS50102">
    <property type="entry name" value="RRM"/>
    <property type="match status" value="1"/>
</dbReference>
<dbReference type="Gene3D" id="2.130.10.10">
    <property type="entry name" value="YVTN repeat-like/Quinoprotein amine dehydrogenase"/>
    <property type="match status" value="2"/>
</dbReference>
<dbReference type="Pfam" id="PF00076">
    <property type="entry name" value="RRM_1"/>
    <property type="match status" value="1"/>
</dbReference>
<dbReference type="SUPFAM" id="SSF82171">
    <property type="entry name" value="DPP6 N-terminal domain-like"/>
    <property type="match status" value="1"/>
</dbReference>
<feature type="region of interest" description="Disordered" evidence="10">
    <location>
        <begin position="1"/>
        <end position="39"/>
    </location>
</feature>
<keyword evidence="4" id="KW-0853">WD repeat</keyword>
<gene>
    <name evidence="12" type="ORF">E2986_09815</name>
</gene>
<comment type="similarity">
    <text evidence="9">Belongs to the eIF-3 subunit B family.</text>
</comment>
<feature type="domain" description="RRM" evidence="11">
    <location>
        <begin position="64"/>
        <end position="148"/>
    </location>
</feature>
<evidence type="ECO:0000259" key="11">
    <source>
        <dbReference type="PROSITE" id="PS50102"/>
    </source>
</evidence>
<evidence type="ECO:0000256" key="7">
    <source>
        <dbReference type="ARBA" id="ARBA00022917"/>
    </source>
</evidence>
<accession>A0A833RKD2</accession>
<dbReference type="InterPro" id="IPR012677">
    <property type="entry name" value="Nucleotide-bd_a/b_plait_sf"/>
</dbReference>
<protein>
    <recommendedName>
        <fullName evidence="9">Eukaryotic translation initiation factor 3 subunit B</fullName>
        <shortName evidence="9">eIF3b</shortName>
    </recommendedName>
    <alternativeName>
        <fullName evidence="9">Eukaryotic translation initiation factor 3 subunit 9</fullName>
    </alternativeName>
</protein>
<evidence type="ECO:0000256" key="6">
    <source>
        <dbReference type="ARBA" id="ARBA00022884"/>
    </source>
</evidence>
<evidence type="ECO:0000256" key="4">
    <source>
        <dbReference type="ARBA" id="ARBA00022574"/>
    </source>
</evidence>
<dbReference type="GO" id="GO:0031369">
    <property type="term" value="F:translation initiation factor binding"/>
    <property type="evidence" value="ECO:0007669"/>
    <property type="project" value="InterPro"/>
</dbReference>
<dbReference type="PIRSF" id="PIRSF036424">
    <property type="entry name" value="eIF3b"/>
    <property type="match status" value="1"/>
</dbReference>
<dbReference type="InterPro" id="IPR011400">
    <property type="entry name" value="EIF3B"/>
</dbReference>
<reference evidence="12" key="1">
    <citation type="submission" date="2019-11" db="EMBL/GenBank/DDBJ databases">
        <title>The nuclear and mitochondrial genomes of Frieseomelitta varia - a highly eusocial stingless bee (Meliponini) with a permanently sterile worker caste.</title>
        <authorList>
            <person name="Freitas F.C.P."/>
            <person name="Lourenco A.P."/>
            <person name="Nunes F.M.F."/>
            <person name="Paschoal A.R."/>
            <person name="Abreu F.C.P."/>
            <person name="Barbin F.O."/>
            <person name="Bataglia L."/>
            <person name="Cardoso-Junior C.A.M."/>
            <person name="Cervoni M.S."/>
            <person name="Silva S.R."/>
            <person name="Dalarmi F."/>
            <person name="Del Lama M.A."/>
            <person name="Depintor T.S."/>
            <person name="Ferreira K.M."/>
            <person name="Goria P.S."/>
            <person name="Jaskot M.C."/>
            <person name="Lago D.C."/>
            <person name="Luna-Lucena D."/>
            <person name="Moda L.M."/>
            <person name="Nascimento L."/>
            <person name="Pedrino M."/>
            <person name="Rabico F.O."/>
            <person name="Sanches F.C."/>
            <person name="Santos D.E."/>
            <person name="Santos C.G."/>
            <person name="Vieira J."/>
            <person name="Lopes T.F."/>
            <person name="Barchuk A.R."/>
            <person name="Hartfelder K."/>
            <person name="Simoes Z.L.P."/>
            <person name="Bitondi M.M.G."/>
            <person name="Pinheiro D.G."/>
        </authorList>
    </citation>
    <scope>NUCLEOTIDE SEQUENCE</scope>
    <source>
        <strain evidence="12">USP_RPSP 00005682</strain>
        <tissue evidence="12">Whole individual</tissue>
    </source>
</reference>
<evidence type="ECO:0000256" key="8">
    <source>
        <dbReference type="ARBA" id="ARBA00047068"/>
    </source>
</evidence>
<dbReference type="EMBL" id="WNWW01000078">
    <property type="protein sequence ID" value="KAF3430309.1"/>
    <property type="molecule type" value="Genomic_DNA"/>
</dbReference>
<keyword evidence="3 9" id="KW-0396">Initiation factor</keyword>
<dbReference type="Pfam" id="PF08662">
    <property type="entry name" value="eIF2A"/>
    <property type="match status" value="1"/>
</dbReference>
<dbReference type="InterPro" id="IPR001680">
    <property type="entry name" value="WD40_rpt"/>
</dbReference>
<dbReference type="HAMAP" id="MF_03001">
    <property type="entry name" value="eIF3b"/>
    <property type="match status" value="1"/>
</dbReference>
<dbReference type="AlphaFoldDB" id="A0A833RKD2"/>
<name>A0A833RKD2_9HYME</name>
<dbReference type="GO" id="GO:0003743">
    <property type="term" value="F:translation initiation factor activity"/>
    <property type="evidence" value="ECO:0007669"/>
    <property type="project" value="UniProtKB-UniRule"/>
</dbReference>
<organism evidence="12 13">
    <name type="scientific">Frieseomelitta varia</name>
    <dbReference type="NCBI Taxonomy" id="561572"/>
    <lineage>
        <taxon>Eukaryota</taxon>
        <taxon>Metazoa</taxon>
        <taxon>Ecdysozoa</taxon>
        <taxon>Arthropoda</taxon>
        <taxon>Hexapoda</taxon>
        <taxon>Insecta</taxon>
        <taxon>Pterygota</taxon>
        <taxon>Neoptera</taxon>
        <taxon>Endopterygota</taxon>
        <taxon>Hymenoptera</taxon>
        <taxon>Apocrita</taxon>
        <taxon>Aculeata</taxon>
        <taxon>Apoidea</taxon>
        <taxon>Anthophila</taxon>
        <taxon>Apidae</taxon>
        <taxon>Frieseomelitta</taxon>
    </lineage>
</organism>
<dbReference type="Gene3D" id="3.30.70.330">
    <property type="match status" value="1"/>
</dbReference>
<dbReference type="Pfam" id="PF00400">
    <property type="entry name" value="WD40"/>
    <property type="match status" value="1"/>
</dbReference>
<comment type="subunit">
    <text evidence="8">Component of the eukaryotic translation initiation factor 3 (eIF-3) complex. The eIF-3 complex interacts with pix. Interacts with mxt.</text>
</comment>
<dbReference type="Proteomes" id="UP000655588">
    <property type="component" value="Unassembled WGS sequence"/>
</dbReference>
<comment type="caution">
    <text evidence="12">The sequence shown here is derived from an EMBL/GenBank/DDBJ whole genome shotgun (WGS) entry which is preliminary data.</text>
</comment>
<dbReference type="InterPro" id="IPR013979">
    <property type="entry name" value="TIF_beta_prop-like"/>
</dbReference>
<dbReference type="InterPro" id="IPR034363">
    <property type="entry name" value="eIF3B_RRM"/>
</dbReference>
<dbReference type="CDD" id="cd12278">
    <property type="entry name" value="RRM_eIF3B"/>
    <property type="match status" value="1"/>
</dbReference>
<dbReference type="SUPFAM" id="SSF54928">
    <property type="entry name" value="RNA-binding domain, RBD"/>
    <property type="match status" value="1"/>
</dbReference>
<dbReference type="InterPro" id="IPR035979">
    <property type="entry name" value="RBD_domain_sf"/>
</dbReference>